<sequence>MTDYDRFTFTMLSTLLTVCGLVASGMAACPDIPALDVFDAAQYIGHWYEIQKYPLFGENSDTCGQANYTAEADGSISLVNRGIKPDGSLDFITGTAVAKDPAHPAELTVHFDQGSVGAYNVIRTDYTASALVYSCVNVLGIKFEYAWFLSREPTMDQAVQDEYIKILSDAGSDISRLEVTLQNCGNLF</sequence>
<dbReference type="PIRSF" id="PIRSF036893">
    <property type="entry name" value="Lipocalin_ApoD"/>
    <property type="match status" value="1"/>
</dbReference>
<accession>A0A6A4VDX1</accession>
<keyword evidence="4" id="KW-0813">Transport</keyword>
<dbReference type="SUPFAM" id="SSF50814">
    <property type="entry name" value="Lipocalins"/>
    <property type="match status" value="1"/>
</dbReference>
<keyword evidence="5" id="KW-0964">Secreted</keyword>
<name>A0A6A4VDX1_AMPAM</name>
<evidence type="ECO:0000256" key="5">
    <source>
        <dbReference type="ARBA" id="ARBA00022525"/>
    </source>
</evidence>
<dbReference type="GO" id="GO:0031409">
    <property type="term" value="F:pigment binding"/>
    <property type="evidence" value="ECO:0007669"/>
    <property type="project" value="InterPro"/>
</dbReference>
<proteinExistence type="inferred from homology"/>
<dbReference type="InterPro" id="IPR022271">
    <property type="entry name" value="Lipocalin_ApoD"/>
</dbReference>
<evidence type="ECO:0000256" key="11">
    <source>
        <dbReference type="PIRSR" id="PIRSR036893-51"/>
    </source>
</evidence>
<evidence type="ECO:0000256" key="1">
    <source>
        <dbReference type="ARBA" id="ARBA00004613"/>
    </source>
</evidence>
<keyword evidence="8" id="KW-1015">Disulfide bond</keyword>
<dbReference type="GO" id="GO:0008289">
    <property type="term" value="F:lipid binding"/>
    <property type="evidence" value="ECO:0007669"/>
    <property type="project" value="UniProtKB-KW"/>
</dbReference>
<dbReference type="InterPro" id="IPR012674">
    <property type="entry name" value="Calycin"/>
</dbReference>
<keyword evidence="13" id="KW-0449">Lipoprotein</keyword>
<dbReference type="PROSITE" id="PS51257">
    <property type="entry name" value="PROKAR_LIPOPROTEIN"/>
    <property type="match status" value="1"/>
</dbReference>
<keyword evidence="7" id="KW-0446">Lipid-binding</keyword>
<dbReference type="GO" id="GO:0006629">
    <property type="term" value="P:lipid metabolic process"/>
    <property type="evidence" value="ECO:0007669"/>
    <property type="project" value="TreeGrafter"/>
</dbReference>
<comment type="caution">
    <text evidence="13">The sequence shown here is derived from an EMBL/GenBank/DDBJ whole genome shotgun (WGS) entry which is preliminary data.</text>
</comment>
<dbReference type="GO" id="GO:0000302">
    <property type="term" value="P:response to reactive oxygen species"/>
    <property type="evidence" value="ECO:0007669"/>
    <property type="project" value="TreeGrafter"/>
</dbReference>
<dbReference type="InterPro" id="IPR000566">
    <property type="entry name" value="Lipocln_cytosolic_FA-bd_dom"/>
</dbReference>
<evidence type="ECO:0000256" key="10">
    <source>
        <dbReference type="PIRNR" id="PIRNR036893"/>
    </source>
</evidence>
<dbReference type="Pfam" id="PF08212">
    <property type="entry name" value="Lipocalin_2"/>
    <property type="match status" value="1"/>
</dbReference>
<feature type="signal peptide" evidence="10">
    <location>
        <begin position="1"/>
        <end position="27"/>
    </location>
</feature>
<evidence type="ECO:0000256" key="2">
    <source>
        <dbReference type="ARBA" id="ARBA00006889"/>
    </source>
</evidence>
<dbReference type="PRINTS" id="PR01273">
    <property type="entry name" value="INVTBRTCOLOR"/>
</dbReference>
<evidence type="ECO:0000256" key="8">
    <source>
        <dbReference type="ARBA" id="ARBA00023157"/>
    </source>
</evidence>
<dbReference type="PANTHER" id="PTHR10612">
    <property type="entry name" value="APOLIPOPROTEIN D"/>
    <property type="match status" value="1"/>
</dbReference>
<dbReference type="AlphaFoldDB" id="A0A6A4VDX1"/>
<feature type="binding site" evidence="11">
    <location>
        <position position="113"/>
    </location>
    <ligand>
        <name>substrate</name>
    </ligand>
</feature>
<dbReference type="EMBL" id="VIIS01002099">
    <property type="protein sequence ID" value="KAF0288582.1"/>
    <property type="molecule type" value="Genomic_DNA"/>
</dbReference>
<comment type="similarity">
    <text evidence="2 10">Belongs to the calycin superfamily. Lipocalin family.</text>
</comment>
<dbReference type="Proteomes" id="UP000440578">
    <property type="component" value="Unassembled WGS sequence"/>
</dbReference>
<keyword evidence="14" id="KW-1185">Reference proteome</keyword>
<keyword evidence="9" id="KW-0325">Glycoprotein</keyword>
<dbReference type="FunFam" id="2.40.128.20:FF:000003">
    <property type="entry name" value="Apolipoprotein D"/>
    <property type="match status" value="1"/>
</dbReference>
<evidence type="ECO:0000313" key="13">
    <source>
        <dbReference type="EMBL" id="KAF0288582.1"/>
    </source>
</evidence>
<feature type="chain" id="PRO_5025720878" description="Apolipoprotein D" evidence="10">
    <location>
        <begin position="28"/>
        <end position="188"/>
    </location>
</feature>
<dbReference type="PANTHER" id="PTHR10612:SF34">
    <property type="entry name" value="APOLIPOPROTEIN D"/>
    <property type="match status" value="1"/>
</dbReference>
<evidence type="ECO:0000256" key="7">
    <source>
        <dbReference type="ARBA" id="ARBA00023121"/>
    </source>
</evidence>
<keyword evidence="6 10" id="KW-0732">Signal</keyword>
<evidence type="ECO:0000256" key="4">
    <source>
        <dbReference type="ARBA" id="ARBA00022448"/>
    </source>
</evidence>
<organism evidence="13 14">
    <name type="scientific">Amphibalanus amphitrite</name>
    <name type="common">Striped barnacle</name>
    <name type="synonym">Balanus amphitrite</name>
    <dbReference type="NCBI Taxonomy" id="1232801"/>
    <lineage>
        <taxon>Eukaryota</taxon>
        <taxon>Metazoa</taxon>
        <taxon>Ecdysozoa</taxon>
        <taxon>Arthropoda</taxon>
        <taxon>Crustacea</taxon>
        <taxon>Multicrustacea</taxon>
        <taxon>Cirripedia</taxon>
        <taxon>Thoracica</taxon>
        <taxon>Thoracicalcarea</taxon>
        <taxon>Balanomorpha</taxon>
        <taxon>Balanoidea</taxon>
        <taxon>Balanidae</taxon>
        <taxon>Amphibalaninae</taxon>
        <taxon>Amphibalanus</taxon>
    </lineage>
</organism>
<evidence type="ECO:0000313" key="14">
    <source>
        <dbReference type="Proteomes" id="UP000440578"/>
    </source>
</evidence>
<evidence type="ECO:0000256" key="6">
    <source>
        <dbReference type="ARBA" id="ARBA00022729"/>
    </source>
</evidence>
<gene>
    <name evidence="13" type="primary">APOD_6</name>
    <name evidence="13" type="ORF">FJT64_013028</name>
</gene>
<comment type="subcellular location">
    <subcellularLocation>
        <location evidence="1">Secreted</location>
    </subcellularLocation>
</comment>
<dbReference type="GO" id="GO:0005737">
    <property type="term" value="C:cytoplasm"/>
    <property type="evidence" value="ECO:0007669"/>
    <property type="project" value="TreeGrafter"/>
</dbReference>
<dbReference type="OrthoDB" id="565904at2759"/>
<feature type="domain" description="Lipocalin/cytosolic fatty-acid binding" evidence="12">
    <location>
        <begin position="39"/>
        <end position="181"/>
    </location>
</feature>
<evidence type="ECO:0000259" key="12">
    <source>
        <dbReference type="Pfam" id="PF08212"/>
    </source>
</evidence>
<dbReference type="InterPro" id="IPR003057">
    <property type="entry name" value="Invtbrt_color"/>
</dbReference>
<protein>
    <recommendedName>
        <fullName evidence="3">Apolipoprotein D</fullName>
    </recommendedName>
</protein>
<dbReference type="Gene3D" id="2.40.128.20">
    <property type="match status" value="1"/>
</dbReference>
<reference evidence="13 14" key="1">
    <citation type="submission" date="2019-07" db="EMBL/GenBank/DDBJ databases">
        <title>Draft genome assembly of a fouling barnacle, Amphibalanus amphitrite (Darwin, 1854): The first reference genome for Thecostraca.</title>
        <authorList>
            <person name="Kim W."/>
        </authorList>
    </citation>
    <scope>NUCLEOTIDE SEQUENCE [LARGE SCALE GENOMIC DNA]</scope>
    <source>
        <strain evidence="13">SNU_AA5</strain>
        <tissue evidence="13">Soma without cirri and trophi</tissue>
    </source>
</reference>
<dbReference type="GO" id="GO:0005576">
    <property type="term" value="C:extracellular region"/>
    <property type="evidence" value="ECO:0007669"/>
    <property type="project" value="UniProtKB-SubCell"/>
</dbReference>
<evidence type="ECO:0000256" key="9">
    <source>
        <dbReference type="ARBA" id="ARBA00023180"/>
    </source>
</evidence>
<evidence type="ECO:0000256" key="3">
    <source>
        <dbReference type="ARBA" id="ARBA00019890"/>
    </source>
</evidence>